<dbReference type="InterPro" id="IPR015422">
    <property type="entry name" value="PyrdxlP-dep_Trfase_small"/>
</dbReference>
<dbReference type="PANTHER" id="PTHR43643:SF6">
    <property type="entry name" value="HISTIDINOL-PHOSPHATE AMINOTRANSFERASE"/>
    <property type="match status" value="1"/>
</dbReference>
<comment type="pathway">
    <text evidence="1">Amino-acid biosynthesis; L-histidine biosynthesis; L-histidine from 5-phospho-alpha-D-ribose 1-diphosphate: step 7/9.</text>
</comment>
<comment type="caution">
    <text evidence="12">The sequence shown here is derived from an EMBL/GenBank/DDBJ whole genome shotgun (WGS) entry which is preliminary data.</text>
</comment>
<evidence type="ECO:0000313" key="13">
    <source>
        <dbReference type="Proteomes" id="UP000267536"/>
    </source>
</evidence>
<accession>A0A3N4G2X2</accession>
<evidence type="ECO:0000313" key="12">
    <source>
        <dbReference type="EMBL" id="RPA57292.1"/>
    </source>
</evidence>
<dbReference type="OrthoDB" id="9809616at2"/>
<dbReference type="Proteomes" id="UP000267536">
    <property type="component" value="Unassembled WGS sequence"/>
</dbReference>
<dbReference type="InterPro" id="IPR004839">
    <property type="entry name" value="Aminotransferase_I/II_large"/>
</dbReference>
<dbReference type="SUPFAM" id="SSF53383">
    <property type="entry name" value="PLP-dependent transferases"/>
    <property type="match status" value="1"/>
</dbReference>
<dbReference type="GO" id="GO:0030170">
    <property type="term" value="F:pyridoxal phosphate binding"/>
    <property type="evidence" value="ECO:0007669"/>
    <property type="project" value="InterPro"/>
</dbReference>
<dbReference type="InterPro" id="IPR015421">
    <property type="entry name" value="PyrdxlP-dep_Trfase_major"/>
</dbReference>
<dbReference type="InterPro" id="IPR015424">
    <property type="entry name" value="PyrdxlP-dep_Trfase"/>
</dbReference>
<keyword evidence="8" id="KW-0368">Histidine biosynthesis</keyword>
<evidence type="ECO:0000259" key="11">
    <source>
        <dbReference type="Pfam" id="PF00155"/>
    </source>
</evidence>
<evidence type="ECO:0000256" key="4">
    <source>
        <dbReference type="ARBA" id="ARBA00022576"/>
    </source>
</evidence>
<evidence type="ECO:0000256" key="10">
    <source>
        <dbReference type="SAM" id="MobiDB-lite"/>
    </source>
</evidence>
<feature type="region of interest" description="Disordered" evidence="10">
    <location>
        <begin position="1"/>
        <end position="20"/>
    </location>
</feature>
<keyword evidence="5" id="KW-0028">Amino-acid biosynthesis</keyword>
<feature type="domain" description="Aminotransferase class I/classII large" evidence="11">
    <location>
        <begin position="21"/>
        <end position="344"/>
    </location>
</feature>
<evidence type="ECO:0000256" key="2">
    <source>
        <dbReference type="ARBA" id="ARBA00007970"/>
    </source>
</evidence>
<dbReference type="RefSeq" id="WP_123932418.1">
    <property type="nucleotide sequence ID" value="NZ_JBPSDP010000018.1"/>
</dbReference>
<evidence type="ECO:0000256" key="3">
    <source>
        <dbReference type="ARBA" id="ARBA00012748"/>
    </source>
</evidence>
<dbReference type="Gene3D" id="3.40.640.10">
    <property type="entry name" value="Type I PLP-dependent aspartate aminotransferase-like (Major domain)"/>
    <property type="match status" value="1"/>
</dbReference>
<sequence length="352" mass="37516">MTRHLHSAPDSPQKSAAPPRVRLDLNESAYGPLPTLARALTDAVPSLNRYPEFLPDRTRHAIAGHLGVDDDAVTVGPGATGVLAAALRSALQYGARRGLSNPELLTPIPTFGGYPILADSLGLRLRGVPLGVSGRPDLPTLYEQVGPETVAVAVCSPHNPTGAVVDPRELFGFCAALSDDVTLIIDQAYLEFADTAPDLRTLLQAHPRVIAVRTFSKAHGLAGLRIGYGVGQTRLIDEIRCHEVPFAVGSLAELAVPLALDSYDELAERVRQMRIERTYLVESLHDAGAKPLPSHANFVFLPGVEGIALGEVLTACGIAVTPYRPYGLRITIGDRCDTDRVIRTLQAVAASA</sequence>
<keyword evidence="4 12" id="KW-0032">Aminotransferase</keyword>
<dbReference type="AlphaFoldDB" id="A0A3N4G2X2"/>
<evidence type="ECO:0000256" key="7">
    <source>
        <dbReference type="ARBA" id="ARBA00022898"/>
    </source>
</evidence>
<dbReference type="InterPro" id="IPR050106">
    <property type="entry name" value="HistidinolP_aminotransfase"/>
</dbReference>
<dbReference type="Pfam" id="PF00155">
    <property type="entry name" value="Aminotran_1_2"/>
    <property type="match status" value="1"/>
</dbReference>
<dbReference type="GO" id="GO:0000105">
    <property type="term" value="P:L-histidine biosynthetic process"/>
    <property type="evidence" value="ECO:0007669"/>
    <property type="project" value="UniProtKB-KW"/>
</dbReference>
<dbReference type="CDD" id="cd00609">
    <property type="entry name" value="AAT_like"/>
    <property type="match status" value="1"/>
</dbReference>
<dbReference type="EC" id="2.6.1.9" evidence="3"/>
<name>A0A3N4G2X2_9ACTN</name>
<dbReference type="Gene3D" id="3.90.1150.10">
    <property type="entry name" value="Aspartate Aminotransferase, domain 1"/>
    <property type="match status" value="1"/>
</dbReference>
<keyword evidence="7" id="KW-0663">Pyridoxal phosphate</keyword>
<reference evidence="12 13" key="1">
    <citation type="submission" date="2018-11" db="EMBL/GenBank/DDBJ databases">
        <title>Draft genome sequence of Gordonia sp. RS15-1S isolated from rice stems.</title>
        <authorList>
            <person name="Muangham S."/>
        </authorList>
    </citation>
    <scope>NUCLEOTIDE SEQUENCE [LARGE SCALE GENOMIC DNA]</scope>
    <source>
        <strain evidence="12 13">RS15-1S</strain>
    </source>
</reference>
<keyword evidence="6 12" id="KW-0808">Transferase</keyword>
<gene>
    <name evidence="12" type="ORF">EF294_18675</name>
</gene>
<keyword evidence="13" id="KW-1185">Reference proteome</keyword>
<evidence type="ECO:0000256" key="6">
    <source>
        <dbReference type="ARBA" id="ARBA00022679"/>
    </source>
</evidence>
<dbReference type="GO" id="GO:0004400">
    <property type="term" value="F:histidinol-phosphate transaminase activity"/>
    <property type="evidence" value="ECO:0007669"/>
    <property type="project" value="UniProtKB-EC"/>
</dbReference>
<proteinExistence type="inferred from homology"/>
<protein>
    <recommendedName>
        <fullName evidence="3">histidinol-phosphate transaminase</fullName>
        <ecNumber evidence="3">2.6.1.9</ecNumber>
    </recommendedName>
</protein>
<comment type="catalytic activity">
    <reaction evidence="9">
        <text>L-histidinol phosphate + 2-oxoglutarate = 3-(imidazol-4-yl)-2-oxopropyl phosphate + L-glutamate</text>
        <dbReference type="Rhea" id="RHEA:23744"/>
        <dbReference type="ChEBI" id="CHEBI:16810"/>
        <dbReference type="ChEBI" id="CHEBI:29985"/>
        <dbReference type="ChEBI" id="CHEBI:57766"/>
        <dbReference type="ChEBI" id="CHEBI:57980"/>
        <dbReference type="EC" id="2.6.1.9"/>
    </reaction>
</comment>
<evidence type="ECO:0000256" key="9">
    <source>
        <dbReference type="ARBA" id="ARBA00047481"/>
    </source>
</evidence>
<evidence type="ECO:0000256" key="5">
    <source>
        <dbReference type="ARBA" id="ARBA00022605"/>
    </source>
</evidence>
<evidence type="ECO:0000256" key="8">
    <source>
        <dbReference type="ARBA" id="ARBA00023102"/>
    </source>
</evidence>
<dbReference type="PANTHER" id="PTHR43643">
    <property type="entry name" value="HISTIDINOL-PHOSPHATE AMINOTRANSFERASE 2"/>
    <property type="match status" value="1"/>
</dbReference>
<dbReference type="EMBL" id="RKMH01000017">
    <property type="protein sequence ID" value="RPA57292.1"/>
    <property type="molecule type" value="Genomic_DNA"/>
</dbReference>
<organism evidence="12 13">
    <name type="scientific">Gordonia oryzae</name>
    <dbReference type="NCBI Taxonomy" id="2487349"/>
    <lineage>
        <taxon>Bacteria</taxon>
        <taxon>Bacillati</taxon>
        <taxon>Actinomycetota</taxon>
        <taxon>Actinomycetes</taxon>
        <taxon>Mycobacteriales</taxon>
        <taxon>Gordoniaceae</taxon>
        <taxon>Gordonia</taxon>
    </lineage>
</organism>
<comment type="similarity">
    <text evidence="2">Belongs to the class-II pyridoxal-phosphate-dependent aminotransferase family. Histidinol-phosphate aminotransferase subfamily.</text>
</comment>
<evidence type="ECO:0000256" key="1">
    <source>
        <dbReference type="ARBA" id="ARBA00005011"/>
    </source>
</evidence>